<protein>
    <submittedName>
        <fullName evidence="2">Uncharacterized protein</fullName>
    </submittedName>
</protein>
<keyword evidence="3" id="KW-1185">Reference proteome</keyword>
<dbReference type="Proteomes" id="UP001150217">
    <property type="component" value="Unassembled WGS sequence"/>
</dbReference>
<comment type="caution">
    <text evidence="2">The sequence shown here is derived from an EMBL/GenBank/DDBJ whole genome shotgun (WGS) entry which is preliminary data.</text>
</comment>
<organism evidence="2 3">
    <name type="scientific">Lentinula lateritia</name>
    <dbReference type="NCBI Taxonomy" id="40482"/>
    <lineage>
        <taxon>Eukaryota</taxon>
        <taxon>Fungi</taxon>
        <taxon>Dikarya</taxon>
        <taxon>Basidiomycota</taxon>
        <taxon>Agaricomycotina</taxon>
        <taxon>Agaricomycetes</taxon>
        <taxon>Agaricomycetidae</taxon>
        <taxon>Agaricales</taxon>
        <taxon>Marasmiineae</taxon>
        <taxon>Omphalotaceae</taxon>
        <taxon>Lentinula</taxon>
    </lineage>
</organism>
<name>A0ABQ8VIC4_9AGAR</name>
<accession>A0ABQ8VIC4</accession>
<feature type="chain" id="PRO_5047129247" evidence="1">
    <location>
        <begin position="23"/>
        <end position="197"/>
    </location>
</feature>
<evidence type="ECO:0000313" key="2">
    <source>
        <dbReference type="EMBL" id="KAJ4495408.1"/>
    </source>
</evidence>
<proteinExistence type="predicted"/>
<reference evidence="2" key="1">
    <citation type="submission" date="2022-08" db="EMBL/GenBank/DDBJ databases">
        <title>A Global Phylogenomic Analysis of the Shiitake Genus Lentinula.</title>
        <authorList>
            <consortium name="DOE Joint Genome Institute"/>
            <person name="Sierra-Patev S."/>
            <person name="Min B."/>
            <person name="Naranjo-Ortiz M."/>
            <person name="Looney B."/>
            <person name="Konkel Z."/>
            <person name="Slot J.C."/>
            <person name="Sakamoto Y."/>
            <person name="Steenwyk J.L."/>
            <person name="Rokas A."/>
            <person name="Carro J."/>
            <person name="Camarero S."/>
            <person name="Ferreira P."/>
            <person name="Molpeceres G."/>
            <person name="Ruiz-Duenas F.J."/>
            <person name="Serrano A."/>
            <person name="Henrissat B."/>
            <person name="Drula E."/>
            <person name="Hughes K.W."/>
            <person name="Mata J.L."/>
            <person name="Ishikawa N.K."/>
            <person name="Vargas-Isla R."/>
            <person name="Ushijima S."/>
            <person name="Smith C.A."/>
            <person name="Ahrendt S."/>
            <person name="Andreopoulos W."/>
            <person name="He G."/>
            <person name="Labutti K."/>
            <person name="Lipzen A."/>
            <person name="Ng V."/>
            <person name="Riley R."/>
            <person name="Sandor L."/>
            <person name="Barry K."/>
            <person name="Martinez A.T."/>
            <person name="Xiao Y."/>
            <person name="Gibbons J.G."/>
            <person name="Terashima K."/>
            <person name="Grigoriev I.V."/>
            <person name="Hibbett D.S."/>
        </authorList>
    </citation>
    <scope>NUCLEOTIDE SEQUENCE</scope>
    <source>
        <strain evidence="2">RHP3577 ss4</strain>
    </source>
</reference>
<evidence type="ECO:0000256" key="1">
    <source>
        <dbReference type="SAM" id="SignalP"/>
    </source>
</evidence>
<keyword evidence="1" id="KW-0732">Signal</keyword>
<sequence>MRCNVVWAYLALSLCFVSVVYAAPHFNVRASSDEASGSRLPKRTYPNAEPVAVQQELPLTKEESPEHVPMNPEVHISFIVKGALRGALNNRQKINEHDQGRIEMLIKRAAKKKWGWTEDKIGNLKFNYPDDRIHFNGPLVIRFLFKGPFLDCQLEDCLGEAMNRGFPTEGQPTVSGFIYSMTQNGKKNKEIYSSYSD</sequence>
<gene>
    <name evidence="2" type="ORF">C8R41DRAFT_292868</name>
</gene>
<dbReference type="EMBL" id="JANVFT010000030">
    <property type="protein sequence ID" value="KAJ4495408.1"/>
    <property type="molecule type" value="Genomic_DNA"/>
</dbReference>
<evidence type="ECO:0000313" key="3">
    <source>
        <dbReference type="Proteomes" id="UP001150217"/>
    </source>
</evidence>
<feature type="signal peptide" evidence="1">
    <location>
        <begin position="1"/>
        <end position="22"/>
    </location>
</feature>